<feature type="region of interest" description="Disordered" evidence="1">
    <location>
        <begin position="162"/>
        <end position="193"/>
    </location>
</feature>
<proteinExistence type="predicted"/>
<protein>
    <submittedName>
        <fullName evidence="2">Uncharacterized protein</fullName>
    </submittedName>
</protein>
<dbReference type="Proteomes" id="UP001347796">
    <property type="component" value="Unassembled WGS sequence"/>
</dbReference>
<gene>
    <name evidence="2" type="ORF">SNE40_018503</name>
</gene>
<feature type="compositionally biased region" description="Low complexity" evidence="1">
    <location>
        <begin position="163"/>
        <end position="172"/>
    </location>
</feature>
<sequence length="302" mass="34412">MMRKPKSAPPRMNSKYISSKTNARKEIEAWVKKDADPLTGNFEASRMSGQLTDNVTEERMLKSKLWELSKERYKFLSQNSYEKKVFIDRMMRKSSAMRRVMSARQNGETSGQDSTKKRTNNARYALLERMDPTNNRKNPPVPSAGDDNEKKCVKFTASPLKGASASFSSDSSSDSDPDPDSESTPVIRSSLRPIDTLPKAMGSVVREVIEQKIIEEKKPWLARDNRSGIRRKVTPLDFNKDPRYADLHHKLCPVSKKSPSVDIRTVVNKIESLHVQPKMPKDGKPRVQMKAFMRQKGYAFLN</sequence>
<dbReference type="EMBL" id="JAZGQO010000014">
    <property type="protein sequence ID" value="KAK6170006.1"/>
    <property type="molecule type" value="Genomic_DNA"/>
</dbReference>
<evidence type="ECO:0000256" key="1">
    <source>
        <dbReference type="SAM" id="MobiDB-lite"/>
    </source>
</evidence>
<feature type="region of interest" description="Disordered" evidence="1">
    <location>
        <begin position="97"/>
        <end position="150"/>
    </location>
</feature>
<organism evidence="2 3">
    <name type="scientific">Patella caerulea</name>
    <name type="common">Rayed Mediterranean limpet</name>
    <dbReference type="NCBI Taxonomy" id="87958"/>
    <lineage>
        <taxon>Eukaryota</taxon>
        <taxon>Metazoa</taxon>
        <taxon>Spiralia</taxon>
        <taxon>Lophotrochozoa</taxon>
        <taxon>Mollusca</taxon>
        <taxon>Gastropoda</taxon>
        <taxon>Patellogastropoda</taxon>
        <taxon>Patelloidea</taxon>
        <taxon>Patellidae</taxon>
        <taxon>Patella</taxon>
    </lineage>
</organism>
<name>A0AAN8PC31_PATCE</name>
<accession>A0AAN8PC31</accession>
<feature type="compositionally biased region" description="Polar residues" evidence="1">
    <location>
        <begin position="103"/>
        <end position="113"/>
    </location>
</feature>
<reference evidence="2 3" key="1">
    <citation type="submission" date="2024-01" db="EMBL/GenBank/DDBJ databases">
        <title>The genome of the rayed Mediterranean limpet Patella caerulea (Linnaeus, 1758).</title>
        <authorList>
            <person name="Anh-Thu Weber A."/>
            <person name="Halstead-Nussloch G."/>
        </authorList>
    </citation>
    <scope>NUCLEOTIDE SEQUENCE [LARGE SCALE GENOMIC DNA]</scope>
    <source>
        <strain evidence="2">AATW-2023a</strain>
        <tissue evidence="2">Whole specimen</tissue>
    </source>
</reference>
<keyword evidence="3" id="KW-1185">Reference proteome</keyword>
<dbReference type="AlphaFoldDB" id="A0AAN8PC31"/>
<evidence type="ECO:0000313" key="3">
    <source>
        <dbReference type="Proteomes" id="UP001347796"/>
    </source>
</evidence>
<evidence type="ECO:0000313" key="2">
    <source>
        <dbReference type="EMBL" id="KAK6170006.1"/>
    </source>
</evidence>
<comment type="caution">
    <text evidence="2">The sequence shown here is derived from an EMBL/GenBank/DDBJ whole genome shotgun (WGS) entry which is preliminary data.</text>
</comment>